<dbReference type="AlphaFoldDB" id="A0AAN8S2S9"/>
<dbReference type="EMBL" id="JAWJWE010000042">
    <property type="protein sequence ID" value="KAK6618397.1"/>
    <property type="molecule type" value="Genomic_DNA"/>
</dbReference>
<evidence type="ECO:0000313" key="2">
    <source>
        <dbReference type="EMBL" id="KAK6618397.1"/>
    </source>
</evidence>
<feature type="region of interest" description="Disordered" evidence="1">
    <location>
        <begin position="1"/>
        <end position="21"/>
    </location>
</feature>
<name>A0AAN8S2S9_POLSC</name>
<proteinExistence type="predicted"/>
<evidence type="ECO:0000313" key="3">
    <source>
        <dbReference type="Proteomes" id="UP001372834"/>
    </source>
</evidence>
<gene>
    <name evidence="2" type="ORF">RUM43_013590</name>
</gene>
<accession>A0AAN8S2S9</accession>
<organism evidence="2 3">
    <name type="scientific">Polyplax serrata</name>
    <name type="common">Common mouse louse</name>
    <dbReference type="NCBI Taxonomy" id="468196"/>
    <lineage>
        <taxon>Eukaryota</taxon>
        <taxon>Metazoa</taxon>
        <taxon>Ecdysozoa</taxon>
        <taxon>Arthropoda</taxon>
        <taxon>Hexapoda</taxon>
        <taxon>Insecta</taxon>
        <taxon>Pterygota</taxon>
        <taxon>Neoptera</taxon>
        <taxon>Paraneoptera</taxon>
        <taxon>Psocodea</taxon>
        <taxon>Troctomorpha</taxon>
        <taxon>Phthiraptera</taxon>
        <taxon>Anoplura</taxon>
        <taxon>Polyplacidae</taxon>
        <taxon>Polyplax</taxon>
    </lineage>
</organism>
<protein>
    <submittedName>
        <fullName evidence="2">Uncharacterized protein</fullName>
    </submittedName>
</protein>
<sequence>MGIWKEHQQRQKKKRVVLAVGKRRKSRCRHGSLVVSPGQERKSGRMGDDVVTLVLYSSYTIGYINKG</sequence>
<dbReference type="Proteomes" id="UP001372834">
    <property type="component" value="Unassembled WGS sequence"/>
</dbReference>
<comment type="caution">
    <text evidence="2">The sequence shown here is derived from an EMBL/GenBank/DDBJ whole genome shotgun (WGS) entry which is preliminary data.</text>
</comment>
<evidence type="ECO:0000256" key="1">
    <source>
        <dbReference type="SAM" id="MobiDB-lite"/>
    </source>
</evidence>
<reference evidence="2 3" key="1">
    <citation type="submission" date="2023-10" db="EMBL/GenBank/DDBJ databases">
        <title>Genomes of two closely related lineages of the louse Polyplax serrata with different host specificities.</title>
        <authorList>
            <person name="Martinu J."/>
            <person name="Tarabai H."/>
            <person name="Stefka J."/>
            <person name="Hypsa V."/>
        </authorList>
    </citation>
    <scope>NUCLEOTIDE SEQUENCE [LARGE SCALE GENOMIC DNA]</scope>
    <source>
        <strain evidence="2">HR10_N</strain>
    </source>
</reference>
<feature type="compositionally biased region" description="Basic residues" evidence="1">
    <location>
        <begin position="10"/>
        <end position="21"/>
    </location>
</feature>